<name>A0A2S8SWE4_9BACT</name>
<dbReference type="CDD" id="cd03143">
    <property type="entry name" value="A4_beta-galactosidase_middle_domain"/>
    <property type="match status" value="1"/>
</dbReference>
<dbReference type="EMBL" id="NIGF01000002">
    <property type="protein sequence ID" value="PQV65079.1"/>
    <property type="molecule type" value="Genomic_DNA"/>
</dbReference>
<dbReference type="Proteomes" id="UP000237684">
    <property type="component" value="Unassembled WGS sequence"/>
</dbReference>
<dbReference type="InterPro" id="IPR017853">
    <property type="entry name" value="GH"/>
</dbReference>
<reference evidence="2 3" key="1">
    <citation type="journal article" date="2018" name="Syst. Appl. Microbiol.">
        <title>Abditibacterium utsteinense sp. nov., the first cultivated member of candidate phylum FBP, isolated from ice-free Antarctic soil samples.</title>
        <authorList>
            <person name="Tahon G."/>
            <person name="Tytgat B."/>
            <person name="Lebbe L."/>
            <person name="Carlier A."/>
            <person name="Willems A."/>
        </authorList>
    </citation>
    <scope>NUCLEOTIDE SEQUENCE [LARGE SCALE GENOMIC DNA]</scope>
    <source>
        <strain evidence="2 3">LMG 29911</strain>
    </source>
</reference>
<proteinExistence type="predicted"/>
<organism evidence="2 3">
    <name type="scientific">Abditibacterium utsteinense</name>
    <dbReference type="NCBI Taxonomy" id="1960156"/>
    <lineage>
        <taxon>Bacteria</taxon>
        <taxon>Pseudomonadati</taxon>
        <taxon>Abditibacteriota</taxon>
        <taxon>Abditibacteriia</taxon>
        <taxon>Abditibacteriales</taxon>
        <taxon>Abditibacteriaceae</taxon>
        <taxon>Abditibacterium</taxon>
    </lineage>
</organism>
<accession>A0A2S8SWE4</accession>
<evidence type="ECO:0008006" key="4">
    <source>
        <dbReference type="Google" id="ProtNLM"/>
    </source>
</evidence>
<protein>
    <recommendedName>
        <fullName evidence="4">Glycoside hydrolase family 42 N-terminal domain-containing protein</fullName>
    </recommendedName>
</protein>
<keyword evidence="3" id="KW-1185">Reference proteome</keyword>
<dbReference type="SUPFAM" id="SSF51445">
    <property type="entry name" value="(Trans)glycosidases"/>
    <property type="match status" value="1"/>
</dbReference>
<feature type="signal peptide" evidence="1">
    <location>
        <begin position="1"/>
        <end position="38"/>
    </location>
</feature>
<feature type="chain" id="PRO_5015542768" description="Glycoside hydrolase family 42 N-terminal domain-containing protein" evidence="1">
    <location>
        <begin position="39"/>
        <end position="901"/>
    </location>
</feature>
<dbReference type="InParanoid" id="A0A2S8SWE4"/>
<comment type="caution">
    <text evidence="2">The sequence shown here is derived from an EMBL/GenBank/DDBJ whole genome shotgun (WGS) entry which is preliminary data.</text>
</comment>
<sequence length="901" mass="95539">MALNFAAPSFFVKARCLLLFLALCLSFFVADGPKPARAQEVETAPPVSAGKKPLFWADGITQIEDLDDYQKLGLNTVVVHLTWATSPTGEVSSQSLAPQRAFALEAGKRGLQIIYALPAAPGGMEGAFRISADSEAYTALWTAWLQNAVVALRDTPHLIGWMLPDDPRGLAIFDDIGFGRWMNQNYANTDVVNRQWNANFESMDDVSISDVEALATAWKGDPSPSAAEIQSGQSQITRRATKNDWAFHPAALALAHYKWDAYRALLTTWVGAVRGEDSNHLIFSGRTPDYAQLLSLPAGIDIAVPDLSPGIAENDIVTHNPQSIDIARRGGKFGVLPLLSPRSAADLPASALPDLTRRWMEEACTRGARGVGFDSFENLQEVPGLSAAVSASITQLSKPDALRIWGEAPVNTLAVLVAPLADGLTAQFGTPPNRFSRGLYGFGDDLVSDEPSNLIWSLRWGTAFGGVDYLSPDDLAETTLDKYTTILAPQVLSTPNEASDQLASYVNNGGILLGDLGMGALQNGGQANALPPALSSLFGIPGGFELRPLSFNLNGIAPHPLFPGWSDMIQKRPGLSVTMGNGPDGAAFSGPTGMTYGPLTASPSASIFAMGPRIAQNLGRINRIYSTGLTINGVGRGYALFAPFRLWSNWQPGHVGFDLFFGDLTSRGATLTQAGATALVPSPVTAKFGATLFSEVINRAASISLSNHNAPGGNTQLSAIQTSSAGDWLWSGALTYLTTESTTIVGGRPAPIDAPTDLESRPRAATLYASVDAGQSKPFSIRPIAAQNLSGGPMAAQIGEESARRLRLSVWPDSTAIVASGVEWQATVGNGAPVRLTIASSPNGYQIAPRSRHRAIIVDYAKSVGKNKFATLERIAVADARGRLSLEFSGAACAVQITPFP</sequence>
<gene>
    <name evidence="2" type="ORF">B1R32_10286</name>
</gene>
<evidence type="ECO:0000313" key="3">
    <source>
        <dbReference type="Proteomes" id="UP000237684"/>
    </source>
</evidence>
<keyword evidence="1" id="KW-0732">Signal</keyword>
<dbReference type="Gene3D" id="3.40.50.880">
    <property type="match status" value="1"/>
</dbReference>
<evidence type="ECO:0000256" key="1">
    <source>
        <dbReference type="SAM" id="SignalP"/>
    </source>
</evidence>
<dbReference type="Gene3D" id="3.20.20.80">
    <property type="entry name" value="Glycosidases"/>
    <property type="match status" value="1"/>
</dbReference>
<evidence type="ECO:0000313" key="2">
    <source>
        <dbReference type="EMBL" id="PQV65079.1"/>
    </source>
</evidence>
<dbReference type="AlphaFoldDB" id="A0A2S8SWE4"/>
<dbReference type="InterPro" id="IPR029062">
    <property type="entry name" value="Class_I_gatase-like"/>
</dbReference>